<dbReference type="SUPFAM" id="SSF51445">
    <property type="entry name" value="(Trans)glycosidases"/>
    <property type="match status" value="2"/>
</dbReference>
<feature type="domain" description="GW" evidence="14">
    <location>
        <begin position="1980"/>
        <end position="2057"/>
    </location>
</feature>
<feature type="domain" description="GW" evidence="14">
    <location>
        <begin position="1664"/>
        <end position="1742"/>
    </location>
</feature>
<keyword evidence="7 13" id="KW-0732">Signal</keyword>
<comment type="similarity">
    <text evidence="3">Belongs to the glycosyl hydrolase 70 family.</text>
</comment>
<dbReference type="PROSITE" id="PS51780">
    <property type="entry name" value="GW"/>
    <property type="match status" value="6"/>
</dbReference>
<evidence type="ECO:0000256" key="13">
    <source>
        <dbReference type="SAM" id="SignalP"/>
    </source>
</evidence>
<dbReference type="InterPro" id="IPR022263">
    <property type="entry name" value="KxYKxGKxW"/>
</dbReference>
<evidence type="ECO:0000256" key="3">
    <source>
        <dbReference type="ARBA" id="ARBA00009247"/>
    </source>
</evidence>
<dbReference type="GO" id="GO:0047849">
    <property type="term" value="F:dextransucrase activity"/>
    <property type="evidence" value="ECO:0007669"/>
    <property type="project" value="UniProtKB-EC"/>
</dbReference>
<feature type="compositionally biased region" description="Polar residues" evidence="12">
    <location>
        <begin position="48"/>
        <end position="57"/>
    </location>
</feature>
<keyword evidence="5 15" id="KW-0328">Glycosyltransferase</keyword>
<feature type="chain" id="PRO_5009746517" description="dextransucrase" evidence="13">
    <location>
        <begin position="40"/>
        <end position="2057"/>
    </location>
</feature>
<evidence type="ECO:0000256" key="7">
    <source>
        <dbReference type="ARBA" id="ARBA00022729"/>
    </source>
</evidence>
<accession>A0A088FXI5</accession>
<comment type="function">
    <text evidence="2">Production of extracellular glucans, that are thought to play a key role in the development of the dental plaque because of their ability to adhere to smooth surfaces and mediate the aggregation of bacterial cells and food debris.</text>
</comment>
<dbReference type="Pfam" id="PF01473">
    <property type="entry name" value="Choline_bind_1"/>
    <property type="match status" value="3"/>
</dbReference>
<feature type="compositionally biased region" description="Polar residues" evidence="12">
    <location>
        <begin position="66"/>
        <end position="75"/>
    </location>
</feature>
<dbReference type="Pfam" id="PF02324">
    <property type="entry name" value="Glyco_hydro_70"/>
    <property type="match status" value="1"/>
</dbReference>
<dbReference type="Pfam" id="PF13457">
    <property type="entry name" value="GW"/>
    <property type="match status" value="7"/>
</dbReference>
<feature type="repeat" description="Cell wall-binding" evidence="11">
    <location>
        <begin position="175"/>
        <end position="194"/>
    </location>
</feature>
<reference evidence="15" key="1">
    <citation type="submission" date="2016-12" db="EMBL/GenBank/DDBJ databases">
        <title>Alternansucrase from Leuconostoc citreum ABK-1.</title>
        <authorList>
            <person name="Wangpaiboon K."/>
            <person name="Nakapong S."/>
            <person name="Pichyangkura R."/>
        </authorList>
    </citation>
    <scope>NUCLEOTIDE SEQUENCE</scope>
    <source>
        <strain evidence="15">ABK-1</strain>
    </source>
</reference>
<evidence type="ECO:0000256" key="12">
    <source>
        <dbReference type="SAM" id="MobiDB-lite"/>
    </source>
</evidence>
<evidence type="ECO:0000256" key="1">
    <source>
        <dbReference type="ARBA" id="ARBA00001152"/>
    </source>
</evidence>
<evidence type="ECO:0000256" key="10">
    <source>
        <dbReference type="ARBA" id="ARBA00032238"/>
    </source>
</evidence>
<evidence type="ECO:0000256" key="8">
    <source>
        <dbReference type="ARBA" id="ARBA00022737"/>
    </source>
</evidence>
<feature type="region of interest" description="Disordered" evidence="12">
    <location>
        <begin position="554"/>
        <end position="583"/>
    </location>
</feature>
<keyword evidence="6 15" id="KW-0808">Transferase</keyword>
<evidence type="ECO:0000256" key="9">
    <source>
        <dbReference type="ARBA" id="ARBA00029911"/>
    </source>
</evidence>
<evidence type="ECO:0000259" key="14">
    <source>
        <dbReference type="PROSITE" id="PS51780"/>
    </source>
</evidence>
<dbReference type="Gene3D" id="2.10.270.10">
    <property type="entry name" value="Cholin Binding"/>
    <property type="match status" value="3"/>
</dbReference>
<dbReference type="Pfam" id="PF19127">
    <property type="entry name" value="Choline_bind_3"/>
    <property type="match status" value="3"/>
</dbReference>
<protein>
    <recommendedName>
        <fullName evidence="4">dextransucrase</fullName>
        <ecNumber evidence="4">2.4.1.5</ecNumber>
    </recommendedName>
    <alternativeName>
        <fullName evidence="9">Dextransucrase</fullName>
    </alternativeName>
    <alternativeName>
        <fullName evidence="10">Sucrose 6-glucosyltransferase</fullName>
    </alternativeName>
</protein>
<dbReference type="Gene3D" id="2.30.30.20">
    <property type="entry name" value="Aspartate carbamoyltransferase regulatory subunit, C-terminal domain"/>
    <property type="match status" value="1"/>
</dbReference>
<dbReference type="Gene3D" id="2.30.30.170">
    <property type="match status" value="7"/>
</dbReference>
<dbReference type="InterPro" id="IPR027636">
    <property type="entry name" value="Glucan-bd_rpt"/>
</dbReference>
<feature type="region of interest" description="Disordered" evidence="12">
    <location>
        <begin position="48"/>
        <end position="86"/>
    </location>
</feature>
<dbReference type="EMBL" id="KM083061">
    <property type="protein sequence ID" value="AIM52834.2"/>
    <property type="molecule type" value="Genomic_DNA"/>
</dbReference>
<feature type="repeat" description="Cell wall-binding" evidence="11">
    <location>
        <begin position="1326"/>
        <end position="1346"/>
    </location>
</feature>
<dbReference type="GO" id="GO:0046527">
    <property type="term" value="F:glucosyltransferase activity"/>
    <property type="evidence" value="ECO:0007669"/>
    <property type="project" value="InterPro"/>
</dbReference>
<keyword evidence="8" id="KW-0677">Repeat</keyword>
<dbReference type="PROSITE" id="PS51170">
    <property type="entry name" value="CW"/>
    <property type="match status" value="2"/>
</dbReference>
<proteinExistence type="inferred from homology"/>
<dbReference type="NCBIfam" id="TIGR03715">
    <property type="entry name" value="KxYKxGKxW"/>
    <property type="match status" value="1"/>
</dbReference>
<dbReference type="Gene3D" id="2.30.30.420">
    <property type="entry name" value="glucansucrase"/>
    <property type="match status" value="1"/>
</dbReference>
<dbReference type="SUPFAM" id="SSF69360">
    <property type="entry name" value="Cell wall binding repeat"/>
    <property type="match status" value="2"/>
</dbReference>
<evidence type="ECO:0000256" key="6">
    <source>
        <dbReference type="ARBA" id="ARBA00022679"/>
    </source>
</evidence>
<dbReference type="InterPro" id="IPR018337">
    <property type="entry name" value="Cell_wall/Cho-bd_repeat"/>
</dbReference>
<feature type="domain" description="GW" evidence="14">
    <location>
        <begin position="1584"/>
        <end position="1663"/>
    </location>
</feature>
<feature type="domain" description="GW" evidence="14">
    <location>
        <begin position="1743"/>
        <end position="1821"/>
    </location>
</feature>
<dbReference type="InterPro" id="IPR017853">
    <property type="entry name" value="GH"/>
</dbReference>
<dbReference type="EC" id="2.4.1.5" evidence="4"/>
<dbReference type="Gene3D" id="3.20.20.470">
    <property type="entry name" value="Glucansucrase"/>
    <property type="match status" value="2"/>
</dbReference>
<comment type="catalytic activity">
    <reaction evidence="1">
        <text>[(1-&gt;6)-alpha-D-glucosyl](n) + sucrose = [(1-&gt;6)-alpha-D-glucosyl](n+1) + D-fructose</text>
        <dbReference type="Rhea" id="RHEA:18825"/>
        <dbReference type="Rhea" id="RHEA-COMP:11144"/>
        <dbReference type="Rhea" id="RHEA-COMP:11145"/>
        <dbReference type="ChEBI" id="CHEBI:17992"/>
        <dbReference type="ChEBI" id="CHEBI:18269"/>
        <dbReference type="ChEBI" id="CHEBI:37721"/>
        <dbReference type="EC" id="2.4.1.5"/>
    </reaction>
</comment>
<feature type="domain" description="GW" evidence="14">
    <location>
        <begin position="1899"/>
        <end position="1979"/>
    </location>
</feature>
<dbReference type="InterPro" id="IPR038200">
    <property type="entry name" value="GW_dom_sf"/>
</dbReference>
<feature type="domain" description="GW" evidence="14">
    <location>
        <begin position="1491"/>
        <end position="1582"/>
    </location>
</feature>
<dbReference type="GO" id="GO:0009250">
    <property type="term" value="P:glucan biosynthetic process"/>
    <property type="evidence" value="ECO:0007669"/>
    <property type="project" value="InterPro"/>
</dbReference>
<evidence type="ECO:0000256" key="5">
    <source>
        <dbReference type="ARBA" id="ARBA00022676"/>
    </source>
</evidence>
<evidence type="ECO:0000313" key="15">
    <source>
        <dbReference type="EMBL" id="AIM52834.2"/>
    </source>
</evidence>
<dbReference type="Pfam" id="PF19258">
    <property type="entry name" value="KxYKxGKxW_sig"/>
    <property type="match status" value="1"/>
</dbReference>
<evidence type="ECO:0000256" key="11">
    <source>
        <dbReference type="PROSITE-ProRule" id="PRU00591"/>
    </source>
</evidence>
<sequence length="2057" mass="228951">MEQQETVTRKKLYKSGKVWVAAATAFAVLGVSTVTTVNADTNPNVAVKQINNTGTNDSGEKKAPVPSTNNDSLKQGTDGFWYDSDGNRVDQKTNQILLTAEQLKKNNEKNLSVISDDTSKKDDENISKQTKIANQQTVDTAKGLTTSNLSDPITGGHYENHNGYFVYIDASGKQVTGLQNIDGNLQYFDDNGYQVKGSFRDVNGKHIYFDSVTGKASSNVDIVNGKAQGYDAQGNQLKKSYVADSSGQTYYFDGNGQPLIGLQTIDGNLQYFNQQGVQIKGGFQDVNNKRIYFAPNTGNAVANTEIINGKLQGRDANGNQVKNAFSTDVAGNTFYFDANGVMLTGLQTISGKTYYLDEQGHLRKNYAGTFNNQFMYFDADTGAGKTAIEYQFDQGLVSQSNENTPHNAAKSYDKSSFENVDGYLTADTWYRPTDILKNGDTWTASTETDMRPLLMTWWPDKQTQANYLNFMSSKGLGITTTYTAATSQKTLNDAAFVIQTAIEQQISLKKSTEWLRDAIDSFVTTQANWNKQTEDEAFDGLQWLQGGFLAYQDDSHRTPNTDSGNNRKLGRQPVNIDGSKDTTDGKGSEFLLANDIDNSNPIVQAEQLNWLHYLMNFGSITGNNDNANFDGIRVDAVDNVDADLLKIAGDYFKALYGTDKSDANANKHLSILEDWNGKDPQYVNQQGNAQLTMDYTVTSQFGNSLTHGANNRSNMWYFLDTGYYLNGDINKKIVDKNRQNSGTLVNRIANAGDTQVIPNYSFIRAHDYDAQDPIRRAMIDHGIIKNMQDTFTFDQLAQGMEFYYQDQNNPSGFKKYNDYNLPSAYAMLLTNKDTIPRVYYGDMYYEGGQYMQNETIYNRVISALLKARIKYVSGGQTMATDSSGKDLKDGETDLLTSVRFGKGIMTSDQTTTQDNSQDYKNQGIGVIVGNNPDLKLNNDKTITLHMGKAHKNQLYRALALSNDSGIDVYNSDDEAPTLRTNDNGDLIFHKTNTFVKQDGTIINYEMKGSLNALISGYLGVWVPVGASDSQDARTVATEASSSNDGSVFHSNAALDSNVIYEGFSNFQAMPTSPEQSTNVVIAANAEMFKKLGITSFELAPQYRSSGDTNYGGMSFLDSFLNNGYAFTDRYDLGFNKADGTPNPTKYGTDQDLRNAIEALHKNGMQAIADWVPDQIYALPGKEVVTATRVDERGNQLKDTDFVNLLYVANTKSSGVDYQSKYGGEFLDKLKEEYSSLFKQNQVSTGQPIDASTKIKQWSAKYMNGTNILHRGAYYVLKDWATNQYFNVAKTDEVFLPLQLQNKDPQTGFISDASGVKYYSISGYQAKDTFIEDGNGNWYYFDKDGYMARSQQGENPIRTVETSVNTRNGNYYFMPNGVELRKGFGTDNSGNVYYFDDQGKMVRDKYINDDANNFYHLNVDGTMSRGLFKFDSDTLQYFASNGVQIKDSYAKDSKGNKYYFDSATGNNDTVKAQAWDGNGYYITIDSDANNTIGVNTDYTAYITSSLREDGLFANAPYGVVTKDQNGNDLKWQYINHTKQYEGQQVQVTRQYTDSKGVSWNLITFAGGDLQGQKLWVDSRALTMTPFKTMNQISFISYANRNDGLFLNAPYQVKGYQLAGMSNQYKGQQVTIAGVANVSGKDWSLISFNGTQYWIDSQALNTNFTHDMNQKVFVNTTSNLDGLFLNAPYRQPGYKLAGLAKNYNNQTVTVSQQYFDDQGTVWSQVVLGGQTVWVDNHALAQMQVSDTSQQLYVNSNGRNDGLFLNAPYRGQGSQLIGMTADYNGQHVQVTKQGQDAYGAQWRLITLNNQQVWVDSRALSTTIMQAMNDDMYVNSNQRTDGLWLNAPYTMSGAKWAGDTRSANGRYVHISKAYSNEVGNTYYLTNLNGQSTWIDKRAFTATFDQVVALNATIVARQRPDGMFKTAPYGEAGAQFVDYVTNYNQQTVPVTKQHSDAQGNQWYLATVNGTQYWIDQRSFSPVVTKVVDYQAKIVPRTTRDGVFSGAPYGEVNAKLVNMATAYQNQVVHATGEYTNASGITWSQFALSGQEDKLWIDKRALQA</sequence>
<dbReference type="SUPFAM" id="SSF82057">
    <property type="entry name" value="Prokaryotic SH3-related domain"/>
    <property type="match status" value="7"/>
</dbReference>
<dbReference type="NCBIfam" id="TIGR04035">
    <property type="entry name" value="glucan_65_rpt"/>
    <property type="match status" value="2"/>
</dbReference>
<evidence type="ECO:0000256" key="2">
    <source>
        <dbReference type="ARBA" id="ARBA00003243"/>
    </source>
</evidence>
<name>A0A088FXI5_LEUCI</name>
<dbReference type="InterPro" id="IPR003318">
    <property type="entry name" value="Glyco_hydro70cat"/>
</dbReference>
<dbReference type="SMR" id="A0A088FXI5"/>
<dbReference type="InterPro" id="IPR025987">
    <property type="entry name" value="GW_dom"/>
</dbReference>
<feature type="signal peptide" evidence="13">
    <location>
        <begin position="1"/>
        <end position="39"/>
    </location>
</feature>
<evidence type="ECO:0000256" key="4">
    <source>
        <dbReference type="ARBA" id="ARBA00012592"/>
    </source>
</evidence>
<organism evidence="15">
    <name type="scientific">Leuconostoc citreum</name>
    <dbReference type="NCBI Taxonomy" id="33964"/>
    <lineage>
        <taxon>Bacteria</taxon>
        <taxon>Bacillati</taxon>
        <taxon>Bacillota</taxon>
        <taxon>Bacilli</taxon>
        <taxon>Lactobacillales</taxon>
        <taxon>Lactobacillaceae</taxon>
        <taxon>Leuconostoc</taxon>
    </lineage>
</organism>